<dbReference type="RefSeq" id="WP_023053684.1">
    <property type="nucleotide sequence ID" value="NZ_AWXA01000034.1"/>
</dbReference>
<gene>
    <name evidence="1" type="ORF">HMPREF1250_0759</name>
</gene>
<evidence type="ECO:0000313" key="1">
    <source>
        <dbReference type="EMBL" id="ERT59630.1"/>
    </source>
</evidence>
<evidence type="ECO:0000313" key="2">
    <source>
        <dbReference type="Proteomes" id="UP000017090"/>
    </source>
</evidence>
<dbReference type="OrthoDB" id="1624962at2"/>
<keyword evidence="2" id="KW-1185">Reference proteome</keyword>
<accession>U7UJX6</accession>
<name>U7UJX6_9FIRM</name>
<dbReference type="PATRIC" id="fig|1111454.3.peg.1208"/>
<comment type="caution">
    <text evidence="1">The sequence shown here is derived from an EMBL/GenBank/DDBJ whole genome shotgun (WGS) entry which is preliminary data.</text>
</comment>
<proteinExistence type="predicted"/>
<evidence type="ECO:0008006" key="3">
    <source>
        <dbReference type="Google" id="ProtNLM"/>
    </source>
</evidence>
<dbReference type="AlphaFoldDB" id="U7UJX6"/>
<dbReference type="Proteomes" id="UP000017090">
    <property type="component" value="Unassembled WGS sequence"/>
</dbReference>
<dbReference type="EMBL" id="AWXA01000034">
    <property type="protein sequence ID" value="ERT59630.1"/>
    <property type="molecule type" value="Genomic_DNA"/>
</dbReference>
<organism evidence="1 2">
    <name type="scientific">Megasphaera vaginalis</name>
    <name type="common">ex Srinivasan et al. 2021</name>
    <dbReference type="NCBI Taxonomy" id="1111454"/>
    <lineage>
        <taxon>Bacteria</taxon>
        <taxon>Bacillati</taxon>
        <taxon>Bacillota</taxon>
        <taxon>Negativicutes</taxon>
        <taxon>Veillonellales</taxon>
        <taxon>Veillonellaceae</taxon>
        <taxon>Megasphaera</taxon>
    </lineage>
</organism>
<dbReference type="STRING" id="1111454.HMPREF1250_0759"/>
<sequence>MFTLTDKARAYVTKRHADIIITHSFEPAGGGCSCVGDRIWGSYIPQITLGEVKNEANYQCEIVDGVRIWYTDKLTVKQGYDSIRIILRSVIVNSWLELEGAQGISVTPDKGTLD</sequence>
<reference evidence="1 2" key="1">
    <citation type="submission" date="2013-09" db="EMBL/GenBank/DDBJ databases">
        <authorList>
            <person name="Durkin A.S."/>
            <person name="Haft D.R."/>
            <person name="McCorrison J."/>
            <person name="Torralba M."/>
            <person name="Gillis M."/>
            <person name="Haft D.H."/>
            <person name="Methe B."/>
            <person name="Sutton G."/>
            <person name="Nelson K.E."/>
        </authorList>
    </citation>
    <scope>NUCLEOTIDE SEQUENCE [LARGE SCALE GENOMIC DNA]</scope>
    <source>
        <strain evidence="1 2">BV3C16-1</strain>
    </source>
</reference>
<protein>
    <recommendedName>
        <fullName evidence="3">FeS cluster biogenesis domain-containing protein</fullName>
    </recommendedName>
</protein>